<evidence type="ECO:0000259" key="1">
    <source>
        <dbReference type="Pfam" id="PF09350"/>
    </source>
</evidence>
<dbReference type="PANTHER" id="PTHR39158:SF1">
    <property type="entry name" value="DNAJ HOMOLOG SUBFAMILY C MEMBER 28"/>
    <property type="match status" value="1"/>
</dbReference>
<dbReference type="PANTHER" id="PTHR39158">
    <property type="entry name" value="OS08G0560600 PROTEIN"/>
    <property type="match status" value="1"/>
</dbReference>
<evidence type="ECO:0000313" key="3">
    <source>
        <dbReference type="Proteomes" id="UP000199657"/>
    </source>
</evidence>
<sequence>MHLLDQLAEQRIAEARDRGELSDLPGEGARQVLDDDSLVPEHLRAAYRVLRNAGYLPPEVQTLRDIERVEDLIAQLPLDDEPGRERAQRRLQLLRMKLQEGRRSSAIWTESTYHQRLLERMDDAGSR</sequence>
<dbReference type="OrthoDB" id="9798476at2"/>
<dbReference type="RefSeq" id="WP_091639426.1">
    <property type="nucleotide sequence ID" value="NZ_FOEG01000001.1"/>
</dbReference>
<dbReference type="AlphaFoldDB" id="A0A1H8Q5K1"/>
<dbReference type="EMBL" id="FOEG01000001">
    <property type="protein sequence ID" value="SEO49500.1"/>
    <property type="molecule type" value="Genomic_DNA"/>
</dbReference>
<dbReference type="InterPro" id="IPR018961">
    <property type="entry name" value="DnaJ_homolog_subfam-C_membr-28"/>
</dbReference>
<gene>
    <name evidence="2" type="ORF">SAMN04488052_101368</name>
</gene>
<feature type="domain" description="DnaJ homologue subfamily C member 28 conserved" evidence="1">
    <location>
        <begin position="7"/>
        <end position="73"/>
    </location>
</feature>
<dbReference type="InterPro" id="IPR052573">
    <property type="entry name" value="DnaJ_C_subfamily_28"/>
</dbReference>
<organism evidence="2 3">
    <name type="scientific">Aquisalimonas asiatica</name>
    <dbReference type="NCBI Taxonomy" id="406100"/>
    <lineage>
        <taxon>Bacteria</taxon>
        <taxon>Pseudomonadati</taxon>
        <taxon>Pseudomonadota</taxon>
        <taxon>Gammaproteobacteria</taxon>
        <taxon>Chromatiales</taxon>
        <taxon>Ectothiorhodospiraceae</taxon>
        <taxon>Aquisalimonas</taxon>
    </lineage>
</organism>
<dbReference type="STRING" id="406100.SAMN04488052_101368"/>
<accession>A0A1H8Q5K1</accession>
<name>A0A1H8Q5K1_9GAMM</name>
<reference evidence="2 3" key="1">
    <citation type="submission" date="2016-10" db="EMBL/GenBank/DDBJ databases">
        <authorList>
            <person name="de Groot N.N."/>
        </authorList>
    </citation>
    <scope>NUCLEOTIDE SEQUENCE [LARGE SCALE GENOMIC DNA]</scope>
    <source>
        <strain evidence="2 3">CGMCC 1.6291</strain>
    </source>
</reference>
<dbReference type="Pfam" id="PF09350">
    <property type="entry name" value="DJC28_CD"/>
    <property type="match status" value="1"/>
</dbReference>
<dbReference type="Proteomes" id="UP000199657">
    <property type="component" value="Unassembled WGS sequence"/>
</dbReference>
<protein>
    <recommendedName>
        <fullName evidence="1">DnaJ homologue subfamily C member 28 conserved domain-containing protein</fullName>
    </recommendedName>
</protein>
<proteinExistence type="predicted"/>
<evidence type="ECO:0000313" key="2">
    <source>
        <dbReference type="EMBL" id="SEO49500.1"/>
    </source>
</evidence>
<keyword evidence="3" id="KW-1185">Reference proteome</keyword>